<dbReference type="AlphaFoldDB" id="A0AAV7JKT0"/>
<evidence type="ECO:0000256" key="5">
    <source>
        <dbReference type="SAM" id="Phobius"/>
    </source>
</evidence>
<proteinExistence type="predicted"/>
<reference evidence="6 7" key="1">
    <citation type="journal article" date="2023" name="BMC Biol.">
        <title>The compact genome of the sponge Oopsacas minuta (Hexactinellida) is lacking key metazoan core genes.</title>
        <authorList>
            <person name="Santini S."/>
            <person name="Schenkelaars Q."/>
            <person name="Jourda C."/>
            <person name="Duchesne M."/>
            <person name="Belahbib H."/>
            <person name="Rocher C."/>
            <person name="Selva M."/>
            <person name="Riesgo A."/>
            <person name="Vervoort M."/>
            <person name="Leys S.P."/>
            <person name="Kodjabachian L."/>
            <person name="Le Bivic A."/>
            <person name="Borchiellini C."/>
            <person name="Claverie J.M."/>
            <person name="Renard E."/>
        </authorList>
    </citation>
    <scope>NUCLEOTIDE SEQUENCE [LARGE SCALE GENOMIC DNA]</scope>
    <source>
        <strain evidence="6">SPO-2</strain>
    </source>
</reference>
<sequence>MFSPTTTPASQFNIKQILSEDTISARIDSLTKFFTQAVLREQHAAFPVILANIFGYDHTQGWGLTKLTPTSDPVTHRVVSSFIEPGGILFNLTGKLEQANMYYEFPLICLPPPSQSSILSPVKFTLDFYNNKLPQLPPGTLPSQLKLRAYDFFFFHFAYFLIYSQHLTHINPSPGASCVWASISTCLYTSMLEAYLNHFLPLQAVKNRSSPVHSMFSSPNRHKHSPSAKIRQNTSLLNLEMLTESPYKSNSTAVELQVVREAGGLGMRFLETLVEFWLRQVESSSPLENFFGRGSQQHTHFMTEAHARFSRILCKHLHFWTALSPDPHSSPSSLSYVVLRQPLFQFLRYCIANWPQEPSFRMLVELWLTHIQPWRYENIQKQAKSGHATNECLSGKWFDFVSTNLPFYSTLFLEFLPRAFRLNLTHNRDVTVLSRVMRVFSQPGLPQMIKQAEGMLADSRLTSHRSRISPEKYDLQIHIVDLIWNMNTFTPMMTLSTIQAVEEIRKSIDNMVCGLPDEFNDTIKGEGILSRLRQWMSKFVEVEEDDDDIIVNGDKPDKTKLKQTLQQCVHYFDCLFETSNQSLLKNELDSTLNDSRTSPIQNSEVLNRKSLNENLMNNTQNILKLNYMGDPVLRAIQPHESKFLCRNLHKLSLYLNRKFEPQLAYVSVNEDLLISQFASLFLNERPPPSPFERPGECGMPRLRINLRPFSSYKTLALIFLFYCMPYLCGITSFQSILLSLIILASFVSLPLILFNK</sequence>
<dbReference type="PANTHER" id="PTHR12988">
    <property type="entry name" value="SPHINGOMYELIN PHOSPHODIESTERASE 4"/>
    <property type="match status" value="1"/>
</dbReference>
<keyword evidence="3 5" id="KW-1133">Transmembrane helix</keyword>
<evidence type="ECO:0000256" key="1">
    <source>
        <dbReference type="ARBA" id="ARBA00004167"/>
    </source>
</evidence>
<name>A0AAV7JKT0_9METZ</name>
<evidence type="ECO:0000256" key="4">
    <source>
        <dbReference type="ARBA" id="ARBA00023136"/>
    </source>
</evidence>
<organism evidence="6 7">
    <name type="scientific">Oopsacas minuta</name>
    <dbReference type="NCBI Taxonomy" id="111878"/>
    <lineage>
        <taxon>Eukaryota</taxon>
        <taxon>Metazoa</taxon>
        <taxon>Porifera</taxon>
        <taxon>Hexactinellida</taxon>
        <taxon>Hexasterophora</taxon>
        <taxon>Lyssacinosida</taxon>
        <taxon>Leucopsacidae</taxon>
        <taxon>Oopsacas</taxon>
    </lineage>
</organism>
<keyword evidence="4 5" id="KW-0472">Membrane</keyword>
<evidence type="ECO:0000256" key="2">
    <source>
        <dbReference type="ARBA" id="ARBA00022692"/>
    </source>
</evidence>
<dbReference type="EMBL" id="JAKMXF010000324">
    <property type="protein sequence ID" value="KAI6648950.1"/>
    <property type="molecule type" value="Genomic_DNA"/>
</dbReference>
<feature type="transmembrane region" description="Helical" evidence="5">
    <location>
        <begin position="733"/>
        <end position="754"/>
    </location>
</feature>
<keyword evidence="7" id="KW-1185">Reference proteome</keyword>
<keyword evidence="2 5" id="KW-0812">Transmembrane</keyword>
<accession>A0AAV7JKT0</accession>
<comment type="subcellular location">
    <subcellularLocation>
        <location evidence="1">Membrane</location>
        <topology evidence="1">Single-pass membrane protein</topology>
    </subcellularLocation>
</comment>
<gene>
    <name evidence="6" type="ORF">LOD99_7023</name>
</gene>
<dbReference type="PANTHER" id="PTHR12988:SF6">
    <property type="entry name" value="SPHINGOMYELIN PHOSPHODIESTERASE 4"/>
    <property type="match status" value="1"/>
</dbReference>
<dbReference type="GO" id="GO:0046513">
    <property type="term" value="P:ceramide biosynthetic process"/>
    <property type="evidence" value="ECO:0007669"/>
    <property type="project" value="TreeGrafter"/>
</dbReference>
<dbReference type="GO" id="GO:0050290">
    <property type="term" value="F:sphingomyelin phosphodiesterase D activity"/>
    <property type="evidence" value="ECO:0007669"/>
    <property type="project" value="InterPro"/>
</dbReference>
<feature type="transmembrane region" description="Helical" evidence="5">
    <location>
        <begin position="709"/>
        <end position="727"/>
    </location>
</feature>
<evidence type="ECO:0000313" key="7">
    <source>
        <dbReference type="Proteomes" id="UP001165289"/>
    </source>
</evidence>
<dbReference type="InterPro" id="IPR024129">
    <property type="entry name" value="Sphingomy_SMPD4"/>
</dbReference>
<evidence type="ECO:0000313" key="6">
    <source>
        <dbReference type="EMBL" id="KAI6648950.1"/>
    </source>
</evidence>
<dbReference type="GO" id="GO:0006685">
    <property type="term" value="P:sphingomyelin catabolic process"/>
    <property type="evidence" value="ECO:0007669"/>
    <property type="project" value="TreeGrafter"/>
</dbReference>
<protein>
    <submittedName>
        <fullName evidence="6">Sphingomyelin phosphodiesterase 4-like</fullName>
    </submittedName>
</protein>
<dbReference type="Proteomes" id="UP001165289">
    <property type="component" value="Unassembled WGS sequence"/>
</dbReference>
<dbReference type="Pfam" id="PF14724">
    <property type="entry name" value="mit_SMPDase"/>
    <property type="match status" value="3"/>
</dbReference>
<evidence type="ECO:0000256" key="3">
    <source>
        <dbReference type="ARBA" id="ARBA00022989"/>
    </source>
</evidence>
<dbReference type="GO" id="GO:0016020">
    <property type="term" value="C:membrane"/>
    <property type="evidence" value="ECO:0007669"/>
    <property type="project" value="UniProtKB-SubCell"/>
</dbReference>
<comment type="caution">
    <text evidence="6">The sequence shown here is derived from an EMBL/GenBank/DDBJ whole genome shotgun (WGS) entry which is preliminary data.</text>
</comment>
<dbReference type="GO" id="GO:0046475">
    <property type="term" value="P:glycerophospholipid catabolic process"/>
    <property type="evidence" value="ECO:0007669"/>
    <property type="project" value="TreeGrafter"/>
</dbReference>